<dbReference type="GO" id="GO:0016020">
    <property type="term" value="C:membrane"/>
    <property type="evidence" value="ECO:0007669"/>
    <property type="project" value="TreeGrafter"/>
</dbReference>
<dbReference type="NCBIfam" id="NF006099">
    <property type="entry name" value="PRK08251.1"/>
    <property type="match status" value="1"/>
</dbReference>
<dbReference type="SUPFAM" id="SSF51735">
    <property type="entry name" value="NAD(P)-binding Rossmann-fold domains"/>
    <property type="match status" value="1"/>
</dbReference>
<keyword evidence="4" id="KW-1185">Reference proteome</keyword>
<dbReference type="EMBL" id="JACYWE010000007">
    <property type="protein sequence ID" value="MBD8507238.1"/>
    <property type="molecule type" value="Genomic_DNA"/>
</dbReference>
<keyword evidence="2" id="KW-0560">Oxidoreductase</keyword>
<dbReference type="PROSITE" id="PS00061">
    <property type="entry name" value="ADH_SHORT"/>
    <property type="match status" value="1"/>
</dbReference>
<accession>A0A927JDQ1</accession>
<comment type="caution">
    <text evidence="3">The sequence shown here is derived from an EMBL/GenBank/DDBJ whole genome shotgun (WGS) entry which is preliminary data.</text>
</comment>
<dbReference type="Proteomes" id="UP000642993">
    <property type="component" value="Unassembled WGS sequence"/>
</dbReference>
<comment type="similarity">
    <text evidence="1">Belongs to the short-chain dehydrogenases/reductases (SDR) family.</text>
</comment>
<dbReference type="Gene3D" id="3.40.50.720">
    <property type="entry name" value="NAD(P)-binding Rossmann-like Domain"/>
    <property type="match status" value="1"/>
</dbReference>
<dbReference type="RefSeq" id="WP_192039692.1">
    <property type="nucleotide sequence ID" value="NZ_JACYWE010000007.1"/>
</dbReference>
<organism evidence="3 4">
    <name type="scientific">Lolliginicoccus lacisalsi</name>
    <dbReference type="NCBI Taxonomy" id="2742202"/>
    <lineage>
        <taxon>Bacteria</taxon>
        <taxon>Bacillati</taxon>
        <taxon>Actinomycetota</taxon>
        <taxon>Actinomycetes</taxon>
        <taxon>Mycobacteriales</taxon>
        <taxon>Hoyosellaceae</taxon>
        <taxon>Lolliginicoccus</taxon>
    </lineage>
</organism>
<dbReference type="PANTHER" id="PTHR44196">
    <property type="entry name" value="DEHYDROGENASE/REDUCTASE SDR FAMILY MEMBER 7B"/>
    <property type="match status" value="1"/>
</dbReference>
<protein>
    <submittedName>
        <fullName evidence="3">SDR family oxidoreductase</fullName>
    </submittedName>
</protein>
<evidence type="ECO:0000256" key="2">
    <source>
        <dbReference type="ARBA" id="ARBA00023002"/>
    </source>
</evidence>
<dbReference type="GO" id="GO:0016491">
    <property type="term" value="F:oxidoreductase activity"/>
    <property type="evidence" value="ECO:0007669"/>
    <property type="project" value="UniProtKB-KW"/>
</dbReference>
<evidence type="ECO:0000313" key="4">
    <source>
        <dbReference type="Proteomes" id="UP000642993"/>
    </source>
</evidence>
<dbReference type="InterPro" id="IPR020904">
    <property type="entry name" value="Sc_DH/Rdtase_CS"/>
</dbReference>
<reference evidence="3" key="1">
    <citation type="submission" date="2020-09" db="EMBL/GenBank/DDBJ databases">
        <title>Hoyosella lacisalsi sp. nov., a halotolerant actinobacterium isolated from soil of Lake Gudzhirganskoe.</title>
        <authorList>
            <person name="Yang Q."/>
            <person name="Guo P.Y."/>
            <person name="Liu S.W."/>
            <person name="Li F.N."/>
            <person name="Sun C.H."/>
        </authorList>
    </citation>
    <scope>NUCLEOTIDE SEQUENCE</scope>
    <source>
        <strain evidence="3">G463</strain>
    </source>
</reference>
<evidence type="ECO:0000313" key="3">
    <source>
        <dbReference type="EMBL" id="MBD8507238.1"/>
    </source>
</evidence>
<dbReference type="PRINTS" id="PR00081">
    <property type="entry name" value="GDHRDH"/>
</dbReference>
<sequence>MATTRQKILITGASAGLGEGMAREFAAMGRDLALCARRTDRLEQLATELRAAHPGITVAIRALDVNDHAAVFRVFGELRDELGGIDRVIANAGLGKGQPLGTGSFEANRQTAETNVIGLLAQCEAALEIFHAQDAGHLVVISSVSAVRGMRGNITTYAATKAAAASLAEGIRMQHLRSPIAVTTIMPGYIESEMTAQAAKTPLMTDARAGARALVKAIEREPAKAYVPGWPWTVLAQVMRFAPLGVVRRLS</sequence>
<dbReference type="PANTHER" id="PTHR44196:SF1">
    <property type="entry name" value="DEHYDROGENASE_REDUCTASE SDR FAMILY MEMBER 7B"/>
    <property type="match status" value="1"/>
</dbReference>
<gene>
    <name evidence="3" type="ORF">HT102_12160</name>
</gene>
<evidence type="ECO:0000256" key="1">
    <source>
        <dbReference type="ARBA" id="ARBA00006484"/>
    </source>
</evidence>
<dbReference type="Pfam" id="PF00106">
    <property type="entry name" value="adh_short"/>
    <property type="match status" value="1"/>
</dbReference>
<dbReference type="AlphaFoldDB" id="A0A927JDQ1"/>
<dbReference type="InterPro" id="IPR002347">
    <property type="entry name" value="SDR_fam"/>
</dbReference>
<dbReference type="InterPro" id="IPR036291">
    <property type="entry name" value="NAD(P)-bd_dom_sf"/>
</dbReference>
<proteinExistence type="inferred from homology"/>
<name>A0A927JDQ1_9ACTN</name>